<dbReference type="Gene3D" id="2.60.120.200">
    <property type="match status" value="5"/>
</dbReference>
<evidence type="ECO:0000256" key="2">
    <source>
        <dbReference type="ARBA" id="ARBA00022723"/>
    </source>
</evidence>
<dbReference type="InterPro" id="IPR051360">
    <property type="entry name" value="Neuronal_Pentraxin_Related"/>
</dbReference>
<organism evidence="7 8">
    <name type="scientific">Prototheca wickerhamii</name>
    <dbReference type="NCBI Taxonomy" id="3111"/>
    <lineage>
        <taxon>Eukaryota</taxon>
        <taxon>Viridiplantae</taxon>
        <taxon>Chlorophyta</taxon>
        <taxon>core chlorophytes</taxon>
        <taxon>Trebouxiophyceae</taxon>
        <taxon>Chlorellales</taxon>
        <taxon>Chlorellaceae</taxon>
        <taxon>Prototheca</taxon>
    </lineage>
</organism>
<evidence type="ECO:0000256" key="1">
    <source>
        <dbReference type="ARBA" id="ARBA00001913"/>
    </source>
</evidence>
<comment type="cofactor">
    <cofactor evidence="1">
        <name>Ca(2+)</name>
        <dbReference type="ChEBI" id="CHEBI:29108"/>
    </cofactor>
</comment>
<evidence type="ECO:0000256" key="3">
    <source>
        <dbReference type="ARBA" id="ARBA00022837"/>
    </source>
</evidence>
<evidence type="ECO:0000256" key="6">
    <source>
        <dbReference type="SAM" id="Phobius"/>
    </source>
</evidence>
<evidence type="ECO:0000313" key="7">
    <source>
        <dbReference type="EMBL" id="KAK2080285.1"/>
    </source>
</evidence>
<name>A0AAD9INQ3_PROWI</name>
<accession>A0AAD9INQ3</accession>
<evidence type="ECO:0000256" key="5">
    <source>
        <dbReference type="SAM" id="MobiDB-lite"/>
    </source>
</evidence>
<reference evidence="7" key="1">
    <citation type="submission" date="2021-01" db="EMBL/GenBank/DDBJ databases">
        <authorList>
            <person name="Eckstrom K.M.E."/>
        </authorList>
    </citation>
    <scope>NUCLEOTIDE SEQUENCE</scope>
    <source>
        <strain evidence="7">UVCC 0001</strain>
    </source>
</reference>
<keyword evidence="4" id="KW-1015">Disulfide bond</keyword>
<protein>
    <submittedName>
        <fullName evidence="7">Uncharacterized protein</fullName>
    </submittedName>
</protein>
<keyword evidence="6" id="KW-0812">Transmembrane</keyword>
<feature type="region of interest" description="Disordered" evidence="5">
    <location>
        <begin position="1765"/>
        <end position="1789"/>
    </location>
</feature>
<gene>
    <name evidence="7" type="ORF">QBZ16_000138</name>
</gene>
<comment type="caution">
    <text evidence="7">The sequence shown here is derived from an EMBL/GenBank/DDBJ whole genome shotgun (WGS) entry which is preliminary data.</text>
</comment>
<dbReference type="EMBL" id="JASFZW010000001">
    <property type="protein sequence ID" value="KAK2080285.1"/>
    <property type="molecule type" value="Genomic_DNA"/>
</dbReference>
<sequence>MRVPGGSHVALWDEALQSNTPANAFQGSGYNVTWAQDSRFGSVLQCNQTAESRVEIPGVTYGQNGSWALAVWVKWNVGSGDALEYILSQNNSENSNAALSPDTVALYLPEQENPSYGVVRALVNDGADRQGNSSVPLYLDSNGCVSQIDCGNGNNVSLIQSNDSWHLVGVTTLPEGGAGFQLFIDGQLSGEMLDSAAPFTDYLGGVHAAAHGGDAMNMTGDLVLCARSDLDASRFFTGQLVDLMLWNRSLTADDWAALYAASDSTPATEPASNASSADADASADAFPAAGIYFPLRDESLAAAGGAAPEGRGSDITWITDPVFGRVVHCDRAANSSVALPGVSYGQNGSWALAAWVKWYGGEGAGLEFALSQNNSANSNPALSPDTVAIYMPQSENPSYGVVRAIVHDSDDRQGNSSVPLYLDSNGCVSQINCTDSNGLALFNSSAPQWHLLGLTTPANGSRGYDMYIDGSLVASVGELAYTDYMGGLHSVNGGDAMNMTGDLTLCARSDLEASRFFTGDVTQLRVWNQSLSAAQFAALYQQTAAPAADAASASYPPVMAYFPLQDGDLSSALPYGTYEGAGAGVTFVDDDGFGAAVLQCNSSRNSSVAIPGVSYGQNGSWALAVWAKWGSELGESVEYILSQNNSENANAALSPDTVAIGLPEMDNPSYGVVRAIVHDSNDRQGNSSVPLYLDSNGCVSDINCLNEKNMTLFTGTPQWHLVGLTTYPDGGRGYQMYIDGQLSAEMEAVPYTDYMGGLHSVNGGDAMNLTGDLVLCARSDLAAGRFFTGRLAQLMVWNRSLAADDWAALYAAGSAYIAASPSPALASPPAAEPARTGAAVALINGQPVCALNGTVAGVNSLSACYDGYVCAPLTREQLAQELPQLRNATEGALGVCAYAPYGYLLPSPALVPVPEAFYPLGAQTLQSFPLPTYAGVNSGAKVVTDPVFGAAVSCLGNQSDLIGLATPNYTATGPFTVNIWARMGNLSGDSMAYLFSQVGAQSGASNTGWDANQVQLYVPEEGHQAYGVVRAYARDANDTYAGVQSQVWLDSDGNVSDNQARSAVSPALDGLWHMLTVSSIPGGGKGFRLFVDGSLVNEIKGNETFMSDSGYVAAATAGLPMNLNPTAVLCTRADGPSERQFDGALAYLGLYDVALSEAQVGYLARARPVEEIDIISTPTSGANASQATTSGNVCAFPALYQGTVINACVRINDGLYCPVSNGNWEQCVDNATEAGDVPAVETTARTTGEVVTDCVEYGGVPVCLTSSGYWETCRIMEGLGGERIVRSASGDQCSLPLSYRGVTVENCVGISSDYWCWDAAAAGWMACGDETFAEPSGAVGDAGVEVVLVPTVPRLQRWTVAGDMCLLPYVVDGEIMDDCVMREGNLSCINASGAWATCANASAADADAAPLVANRTTTDGDACLLPAVVNGFLFFDCTQYISEAESAYLCPVANGSWGTCAPAPASAPVPLSADDALARIVPGRRGQLCALDAGSENRACESALSCLPFPNLNVSALEPLGYCQTTPGGGLFNLESQNDTVFGQVPRCQKAYLNAIDLETGAIGGADGAFAINLWMRRPPGSNTTGTGYQYLFSRGAHATAAAATANSINIYLPEDNHTAAGLVRVMALDGNDQGGSTAYYLDSDGHVNDPNARNASSRHPNLSDGNWHMITLSTHPNRTRGYALYLDGQLAASMWDGMTDSQNKTIEATGGDAITSSDTITLCGRYDKIASRYYDGQLANLMVWSAPLGDGEVQQLYRAYTSAGPSPDAPVTAAGQESQFASPPSGGSGGLSGGAIAGIVIGALAGAGILVMATLLLLKRRRGAHTFERYKEEGGPPPPTQDLPAFLPGTGAKQLEAEMSSQASSIKDSGRTTPPDYNSAMAANPFTVTPERPSSMTSQASGASGVNIQTGRRGIGGFRRAPATVILPENGFSNEV</sequence>
<dbReference type="PANTHER" id="PTHR19277:SF125">
    <property type="entry name" value="B6"/>
    <property type="match status" value="1"/>
</dbReference>
<dbReference type="Proteomes" id="UP001255856">
    <property type="component" value="Unassembled WGS sequence"/>
</dbReference>
<dbReference type="SUPFAM" id="SSF49899">
    <property type="entry name" value="Concanavalin A-like lectins/glucanases"/>
    <property type="match status" value="5"/>
</dbReference>
<keyword evidence="6" id="KW-1133">Transmembrane helix</keyword>
<keyword evidence="6" id="KW-0472">Membrane</keyword>
<keyword evidence="3" id="KW-0106">Calcium</keyword>
<feature type="region of interest" description="Disordered" evidence="5">
    <location>
        <begin position="1890"/>
        <end position="1916"/>
    </location>
</feature>
<dbReference type="PANTHER" id="PTHR19277">
    <property type="entry name" value="PENTRAXIN"/>
    <property type="match status" value="1"/>
</dbReference>
<dbReference type="GO" id="GO:0046872">
    <property type="term" value="F:metal ion binding"/>
    <property type="evidence" value="ECO:0007669"/>
    <property type="project" value="UniProtKB-KW"/>
</dbReference>
<proteinExistence type="predicted"/>
<evidence type="ECO:0000313" key="8">
    <source>
        <dbReference type="Proteomes" id="UP001255856"/>
    </source>
</evidence>
<keyword evidence="8" id="KW-1185">Reference proteome</keyword>
<dbReference type="InterPro" id="IPR013320">
    <property type="entry name" value="ConA-like_dom_sf"/>
</dbReference>
<feature type="compositionally biased region" description="Polar residues" evidence="5">
    <location>
        <begin position="1893"/>
        <end position="1911"/>
    </location>
</feature>
<feature type="transmembrane region" description="Helical" evidence="6">
    <location>
        <begin position="1796"/>
        <end position="1819"/>
    </location>
</feature>
<evidence type="ECO:0000256" key="4">
    <source>
        <dbReference type="ARBA" id="ARBA00023157"/>
    </source>
</evidence>
<keyword evidence="2" id="KW-0479">Metal-binding</keyword>